<comment type="caution">
    <text evidence="3">The sequence shown here is derived from an EMBL/GenBank/DDBJ whole genome shotgun (WGS) entry which is preliminary data.</text>
</comment>
<organism evidence="3 4">
    <name type="scientific">Phytophthora cactorum</name>
    <dbReference type="NCBI Taxonomy" id="29920"/>
    <lineage>
        <taxon>Eukaryota</taxon>
        <taxon>Sar</taxon>
        <taxon>Stramenopiles</taxon>
        <taxon>Oomycota</taxon>
        <taxon>Peronosporomycetes</taxon>
        <taxon>Peronosporales</taxon>
        <taxon>Peronosporaceae</taxon>
        <taxon>Phytophthora</taxon>
    </lineage>
</organism>
<dbReference type="Proteomes" id="UP000688947">
    <property type="component" value="Unassembled WGS sequence"/>
</dbReference>
<evidence type="ECO:0000313" key="4">
    <source>
        <dbReference type="Proteomes" id="UP000688947"/>
    </source>
</evidence>
<dbReference type="Pfam" id="PF13472">
    <property type="entry name" value="Lipase_GDSL_2"/>
    <property type="match status" value="1"/>
</dbReference>
<dbReference type="AlphaFoldDB" id="A0A8T1TXJ7"/>
<dbReference type="InterPro" id="IPR045136">
    <property type="entry name" value="Iah1-like"/>
</dbReference>
<dbReference type="InterPro" id="IPR013830">
    <property type="entry name" value="SGNH_hydro"/>
</dbReference>
<evidence type="ECO:0000256" key="1">
    <source>
        <dbReference type="SAM" id="SignalP"/>
    </source>
</evidence>
<accession>A0A8T1TXJ7</accession>
<dbReference type="VEuPathDB" id="FungiDB:PC110_g9123"/>
<feature type="signal peptide" evidence="1">
    <location>
        <begin position="1"/>
        <end position="22"/>
    </location>
</feature>
<proteinExistence type="predicted"/>
<name>A0A8T1TXJ7_9STRA</name>
<dbReference type="OrthoDB" id="671439at2759"/>
<evidence type="ECO:0000259" key="2">
    <source>
        <dbReference type="Pfam" id="PF13472"/>
    </source>
</evidence>
<dbReference type="PANTHER" id="PTHR14209:SF19">
    <property type="entry name" value="ISOAMYL ACETATE-HYDROLYZING ESTERASE 1 HOMOLOG"/>
    <property type="match status" value="1"/>
</dbReference>
<feature type="chain" id="PRO_5035881845" description="SGNH hydrolase-type esterase domain-containing protein" evidence="1">
    <location>
        <begin position="23"/>
        <end position="278"/>
    </location>
</feature>
<dbReference type="PANTHER" id="PTHR14209">
    <property type="entry name" value="ISOAMYL ACETATE-HYDROLYZING ESTERASE 1"/>
    <property type="match status" value="1"/>
</dbReference>
<protein>
    <recommendedName>
        <fullName evidence="2">SGNH hydrolase-type esterase domain-containing protein</fullName>
    </recommendedName>
</protein>
<reference evidence="3" key="1">
    <citation type="submission" date="2021-01" db="EMBL/GenBank/DDBJ databases">
        <title>Phytophthora aleatoria, a newly-described species from Pinus radiata is distinct from Phytophthora cactorum isolates based on comparative genomics.</title>
        <authorList>
            <person name="Mcdougal R."/>
            <person name="Panda P."/>
            <person name="Williams N."/>
            <person name="Studholme D.J."/>
        </authorList>
    </citation>
    <scope>NUCLEOTIDE SEQUENCE</scope>
    <source>
        <strain evidence="3">NZFS 3830</strain>
    </source>
</reference>
<gene>
    <name evidence="3" type="ORF">JG687_00015153</name>
</gene>
<feature type="domain" description="SGNH hydrolase-type esterase" evidence="2">
    <location>
        <begin position="50"/>
        <end position="230"/>
    </location>
</feature>
<keyword evidence="1" id="KW-0732">Signal</keyword>
<evidence type="ECO:0000313" key="3">
    <source>
        <dbReference type="EMBL" id="KAG6948980.1"/>
    </source>
</evidence>
<sequence>MALSPQTVNGFVFFLTLAVTFALPVQSQTTVAVTSEAQSTSRPVILLTVDSHTEQGTYPTLDGWISRLQARYTNLGDVITRGLPGYNTKWFLKYVMPTLEQEITSGAYTTPSLITVWLGTNDAALVNGSSLEMHVPIEEYKENLNQIVPTPAHIDDDARTKYAAERTDTKRGLVDRSDAATGNYARACVEVANELKVSVLDLYEHFKAMPVVTQKKLLSDGIHFTAAGNKVVDSQFQSKITSDFPALTDTLDTWQFPKASKYVAEDPWTAGNAPSSRS</sequence>
<dbReference type="EMBL" id="JAENGZ010001309">
    <property type="protein sequence ID" value="KAG6948980.1"/>
    <property type="molecule type" value="Genomic_DNA"/>
</dbReference>